<comment type="caution">
    <text evidence="6">The sequence shown here is derived from an EMBL/GenBank/DDBJ whole genome shotgun (WGS) entry which is preliminary data.</text>
</comment>
<keyword evidence="2" id="KW-0238">DNA-binding</keyword>
<dbReference type="RefSeq" id="WP_120117904.1">
    <property type="nucleotide sequence ID" value="NZ_BORI01000012.1"/>
</dbReference>
<dbReference type="InterPro" id="IPR000551">
    <property type="entry name" value="MerR-type_HTH_dom"/>
</dbReference>
<dbReference type="PROSITE" id="PS50937">
    <property type="entry name" value="HTH_MERR_2"/>
    <property type="match status" value="1"/>
</dbReference>
<evidence type="ECO:0000256" key="2">
    <source>
        <dbReference type="ARBA" id="ARBA00023125"/>
    </source>
</evidence>
<reference evidence="6 7" key="1">
    <citation type="submission" date="2018-12" db="EMBL/GenBank/DDBJ databases">
        <authorList>
            <person name="Sun L."/>
            <person name="Chen Z."/>
        </authorList>
    </citation>
    <scope>NUCLEOTIDE SEQUENCE [LARGE SCALE GENOMIC DNA]</scope>
    <source>
        <strain evidence="6 7">LMG 29736</strain>
    </source>
</reference>
<proteinExistence type="predicted"/>
<dbReference type="PANTHER" id="PTHR30204:SF90">
    <property type="entry name" value="HTH-TYPE TRANSCRIPTIONAL ACTIVATOR MTA"/>
    <property type="match status" value="1"/>
</dbReference>
<keyword evidence="1" id="KW-0805">Transcription regulation</keyword>
<keyword evidence="3" id="KW-0010">Activator</keyword>
<dbReference type="GO" id="GO:0003700">
    <property type="term" value="F:DNA-binding transcription factor activity"/>
    <property type="evidence" value="ECO:0007669"/>
    <property type="project" value="InterPro"/>
</dbReference>
<feature type="domain" description="HTH merR-type" evidence="5">
    <location>
        <begin position="1"/>
        <end position="69"/>
    </location>
</feature>
<gene>
    <name evidence="6" type="ORF">D5F11_014370</name>
</gene>
<dbReference type="Gene3D" id="1.10.490.50">
    <property type="entry name" value="Antibiotic binding domain of TipA-like multidrug resistance regulators"/>
    <property type="match status" value="1"/>
</dbReference>
<dbReference type="SUPFAM" id="SSF89082">
    <property type="entry name" value="Antibiotic binding domain of TipA-like multidrug resistance regulators"/>
    <property type="match status" value="1"/>
</dbReference>
<dbReference type="Proteomes" id="UP000287296">
    <property type="component" value="Unassembled WGS sequence"/>
</dbReference>
<accession>A0A429X6N5</accession>
<dbReference type="AlphaFoldDB" id="A0A429X6N5"/>
<dbReference type="SMART" id="SM00422">
    <property type="entry name" value="HTH_MERR"/>
    <property type="match status" value="1"/>
</dbReference>
<dbReference type="Gene3D" id="1.10.1660.10">
    <property type="match status" value="1"/>
</dbReference>
<dbReference type="InterPro" id="IPR009061">
    <property type="entry name" value="DNA-bd_dom_put_sf"/>
</dbReference>
<dbReference type="InterPro" id="IPR036244">
    <property type="entry name" value="TipA-like_antibiotic-bd"/>
</dbReference>
<dbReference type="Pfam" id="PF13411">
    <property type="entry name" value="MerR_1"/>
    <property type="match status" value="1"/>
</dbReference>
<name>A0A429X6N5_SIMTE</name>
<dbReference type="InterPro" id="IPR012925">
    <property type="entry name" value="TipAS_dom"/>
</dbReference>
<evidence type="ECO:0000256" key="1">
    <source>
        <dbReference type="ARBA" id="ARBA00023015"/>
    </source>
</evidence>
<protein>
    <submittedName>
        <fullName evidence="6">MerR family transcriptional regulator</fullName>
    </submittedName>
</protein>
<dbReference type="OrthoDB" id="9814833at2"/>
<sequence>MKVKEVAELIGISVRTLHHYDEIGLLSPKRKAESGYREYTDEDLETLQQILFFRELGFPLKKIKDVLNSPSFDRQEALLLQKKMLLEKRSRLDQMILLIERTIQHAEGEIQMTNKEKFEGFDFSQNPYEKEARERWGNKAVDRSNAKLAGMSGEEQEAMTEKMNAIYRKLAALRKEAPNSDEAQSAIKEWYDFLNDNFGSYSFEAFKGLGQMYVSDERFTKNIDQFGEGLAKFMCEAMAAFADKKEIERRSDLGD</sequence>
<evidence type="ECO:0000259" key="5">
    <source>
        <dbReference type="PROSITE" id="PS50937"/>
    </source>
</evidence>
<evidence type="ECO:0000313" key="6">
    <source>
        <dbReference type="EMBL" id="RST59064.1"/>
    </source>
</evidence>
<dbReference type="SUPFAM" id="SSF46955">
    <property type="entry name" value="Putative DNA-binding domain"/>
    <property type="match status" value="1"/>
</dbReference>
<organism evidence="6 7">
    <name type="scientific">Siminovitchia terrae</name>
    <name type="common">Bacillus terrae</name>
    <dbReference type="NCBI Taxonomy" id="1914933"/>
    <lineage>
        <taxon>Bacteria</taxon>
        <taxon>Bacillati</taxon>
        <taxon>Bacillota</taxon>
        <taxon>Bacilli</taxon>
        <taxon>Bacillales</taxon>
        <taxon>Bacillaceae</taxon>
        <taxon>Siminovitchia</taxon>
    </lineage>
</organism>
<dbReference type="Pfam" id="PF07739">
    <property type="entry name" value="TipAS"/>
    <property type="match status" value="1"/>
</dbReference>
<dbReference type="CDD" id="cd01106">
    <property type="entry name" value="HTH_TipAL-Mta"/>
    <property type="match status" value="1"/>
</dbReference>
<evidence type="ECO:0000256" key="3">
    <source>
        <dbReference type="ARBA" id="ARBA00023159"/>
    </source>
</evidence>
<keyword evidence="4" id="KW-0804">Transcription</keyword>
<evidence type="ECO:0000313" key="7">
    <source>
        <dbReference type="Proteomes" id="UP000287296"/>
    </source>
</evidence>
<evidence type="ECO:0000256" key="4">
    <source>
        <dbReference type="ARBA" id="ARBA00023163"/>
    </source>
</evidence>
<dbReference type="PANTHER" id="PTHR30204">
    <property type="entry name" value="REDOX-CYCLING DRUG-SENSING TRANSCRIPTIONAL ACTIVATOR SOXR"/>
    <property type="match status" value="1"/>
</dbReference>
<dbReference type="InterPro" id="IPR047057">
    <property type="entry name" value="MerR_fam"/>
</dbReference>
<dbReference type="GO" id="GO:0003677">
    <property type="term" value="F:DNA binding"/>
    <property type="evidence" value="ECO:0007669"/>
    <property type="project" value="UniProtKB-KW"/>
</dbReference>
<dbReference type="EMBL" id="QYTW02000014">
    <property type="protein sequence ID" value="RST59064.1"/>
    <property type="molecule type" value="Genomic_DNA"/>
</dbReference>